<dbReference type="NCBIfam" id="TIGR04516">
    <property type="entry name" value="glycosyl_450act"/>
    <property type="match status" value="1"/>
</dbReference>
<name>A0A1Q9LTI0_9PSEU</name>
<dbReference type="GO" id="GO:0017000">
    <property type="term" value="P:antibiotic biosynthetic process"/>
    <property type="evidence" value="ECO:0007669"/>
    <property type="project" value="UniProtKB-KW"/>
</dbReference>
<evidence type="ECO:0000259" key="5">
    <source>
        <dbReference type="Pfam" id="PF06722"/>
    </source>
</evidence>
<dbReference type="Pfam" id="PF21036">
    <property type="entry name" value="EryCIII-like_N"/>
    <property type="match status" value="1"/>
</dbReference>
<dbReference type="OrthoDB" id="5488434at2"/>
<evidence type="ECO:0000256" key="4">
    <source>
        <dbReference type="ARBA" id="ARBA00023194"/>
    </source>
</evidence>
<comment type="caution">
    <text evidence="7">The sequence shown here is derived from an EMBL/GenBank/DDBJ whole genome shotgun (WGS) entry which is preliminary data.</text>
</comment>
<dbReference type="Gene3D" id="3.40.50.2000">
    <property type="entry name" value="Glycogen Phosphorylase B"/>
    <property type="match status" value="2"/>
</dbReference>
<dbReference type="SUPFAM" id="SSF53756">
    <property type="entry name" value="UDP-Glycosyltransferase/glycogen phosphorylase"/>
    <property type="match status" value="1"/>
</dbReference>
<proteinExistence type="inferred from homology"/>
<dbReference type="RefSeq" id="WP_075972745.1">
    <property type="nucleotide sequence ID" value="NZ_MKQR01000002.1"/>
</dbReference>
<dbReference type="PANTHER" id="PTHR48050:SF13">
    <property type="entry name" value="STEROL 3-BETA-GLUCOSYLTRANSFERASE UGT80A2"/>
    <property type="match status" value="1"/>
</dbReference>
<dbReference type="CDD" id="cd03784">
    <property type="entry name" value="GT1_Gtf-like"/>
    <property type="match status" value="1"/>
</dbReference>
<dbReference type="PANTHER" id="PTHR48050">
    <property type="entry name" value="STEROL 3-BETA-GLUCOSYLTRANSFERASE"/>
    <property type="match status" value="1"/>
</dbReference>
<keyword evidence="8" id="KW-1185">Reference proteome</keyword>
<evidence type="ECO:0000313" key="7">
    <source>
        <dbReference type="EMBL" id="OLR95309.1"/>
    </source>
</evidence>
<keyword evidence="2" id="KW-0328">Glycosyltransferase</keyword>
<evidence type="ECO:0000256" key="1">
    <source>
        <dbReference type="ARBA" id="ARBA00006962"/>
    </source>
</evidence>
<organism evidence="7 8">
    <name type="scientific">Actinokineospora bangkokensis</name>
    <dbReference type="NCBI Taxonomy" id="1193682"/>
    <lineage>
        <taxon>Bacteria</taxon>
        <taxon>Bacillati</taxon>
        <taxon>Actinomycetota</taxon>
        <taxon>Actinomycetes</taxon>
        <taxon>Pseudonocardiales</taxon>
        <taxon>Pseudonocardiaceae</taxon>
        <taxon>Actinokineospora</taxon>
    </lineage>
</organism>
<protein>
    <submittedName>
        <fullName evidence="7">Glycosyl transferase</fullName>
    </submittedName>
</protein>
<dbReference type="InterPro" id="IPR048284">
    <property type="entry name" value="EryCIII-like_N"/>
</dbReference>
<dbReference type="AlphaFoldDB" id="A0A1Q9LTI0"/>
<dbReference type="InterPro" id="IPR010610">
    <property type="entry name" value="EryCIII-like_C"/>
</dbReference>
<keyword evidence="3 7" id="KW-0808">Transferase</keyword>
<evidence type="ECO:0000313" key="8">
    <source>
        <dbReference type="Proteomes" id="UP000186040"/>
    </source>
</evidence>
<dbReference type="STRING" id="1193682.BJP25_05940"/>
<keyword evidence="4" id="KW-0045">Antibiotic biosynthesis</keyword>
<dbReference type="InterPro" id="IPR002213">
    <property type="entry name" value="UDP_glucos_trans"/>
</dbReference>
<sequence length="427" mass="45708">MRVLFVCMPHPTHWQPMVPLAWALRAAGHEVRVAGQPELAEAITGSGLTAVPIGTEHWYAADPHDPALLGELLAAGGSEHVQDFDWAGEDPAAWTHESLLGLEHVLVASLFAAIGSDSAVDDLVAFTRSWRPDLVIWEQFTLAGAVAAAATGVAHARFVYGPDITLRARRAFLELDAALAPEHREDPTADWLSAVLARYGREYDETVRTGHATIDVTPPSTRLDLDRPTLDLRYTPYNGPAVLPGWLAEPVARPRVCLTLGVSDQLDRSRAGLAEILGGLADLDVEVVATLRAEHREGLGPVPANARLVDFVPLHDLLPSCAAVVHHGGVGTRATAEAHGVPQLIIGYGWDTRTKAARTQELGAGLYLPDDRADVAAVRSAVLRLLEDPGIRERARALRAEAAELPAPAAVVPSLVGLAERHREVAA</sequence>
<dbReference type="EMBL" id="MKQR01000002">
    <property type="protein sequence ID" value="OLR95309.1"/>
    <property type="molecule type" value="Genomic_DNA"/>
</dbReference>
<evidence type="ECO:0000256" key="2">
    <source>
        <dbReference type="ARBA" id="ARBA00022676"/>
    </source>
</evidence>
<evidence type="ECO:0000256" key="3">
    <source>
        <dbReference type="ARBA" id="ARBA00022679"/>
    </source>
</evidence>
<dbReference type="InterPro" id="IPR050426">
    <property type="entry name" value="Glycosyltransferase_28"/>
</dbReference>
<feature type="domain" description="Erythromycin biosynthesis protein CIII-like C-terminal" evidence="5">
    <location>
        <begin position="275"/>
        <end position="417"/>
    </location>
</feature>
<dbReference type="Proteomes" id="UP000186040">
    <property type="component" value="Unassembled WGS sequence"/>
</dbReference>
<accession>A0A1Q9LTI0</accession>
<evidence type="ECO:0000259" key="6">
    <source>
        <dbReference type="Pfam" id="PF21036"/>
    </source>
</evidence>
<dbReference type="Pfam" id="PF06722">
    <property type="entry name" value="EryCIII-like_C"/>
    <property type="match status" value="1"/>
</dbReference>
<dbReference type="FunFam" id="3.40.50.2000:FF:000072">
    <property type="entry name" value="Glycosyl transferase"/>
    <property type="match status" value="1"/>
</dbReference>
<dbReference type="GO" id="GO:0016758">
    <property type="term" value="F:hexosyltransferase activity"/>
    <property type="evidence" value="ECO:0007669"/>
    <property type="project" value="UniProtKB-ARBA"/>
</dbReference>
<dbReference type="InterPro" id="IPR030953">
    <property type="entry name" value="Glycosyl_450act"/>
</dbReference>
<reference evidence="7 8" key="1">
    <citation type="submission" date="2016-10" db="EMBL/GenBank/DDBJ databases">
        <title>The Draft Genome Sequence of Actinokineospora bangkokensis 44EHWT reveals the biosynthetic pathway of antifungal compounds Thailandins with unusual extender unit butylmalonyl-CoA.</title>
        <authorList>
            <person name="Greule A."/>
            <person name="Intra B."/>
            <person name="Flemming S."/>
            <person name="Rommel M.G."/>
            <person name="Panbangred W."/>
            <person name="Bechthold A."/>
        </authorList>
    </citation>
    <scope>NUCLEOTIDE SEQUENCE [LARGE SCALE GENOMIC DNA]</scope>
    <source>
        <strain evidence="7 8">44EHW</strain>
    </source>
</reference>
<comment type="similarity">
    <text evidence="1">Belongs to the glycosyltransferase 28 family.</text>
</comment>
<gene>
    <name evidence="7" type="ORF">BJP25_05940</name>
</gene>
<feature type="domain" description="Erythromycin biosynthesis protein CIII-like N-terminal" evidence="6">
    <location>
        <begin position="22"/>
        <end position="261"/>
    </location>
</feature>
<dbReference type="GO" id="GO:0008194">
    <property type="term" value="F:UDP-glycosyltransferase activity"/>
    <property type="evidence" value="ECO:0007669"/>
    <property type="project" value="InterPro"/>
</dbReference>